<dbReference type="InterPro" id="IPR013166">
    <property type="entry name" value="Citrate_lyase_ligase_C"/>
</dbReference>
<dbReference type="InterPro" id="IPR005216">
    <property type="entry name" value="Citrate_lyase_ligase"/>
</dbReference>
<reference evidence="4 5" key="1">
    <citation type="submission" date="2014-06" db="EMBL/GenBank/DDBJ databases">
        <authorList>
            <person name="Le Roux F."/>
        </authorList>
    </citation>
    <scope>NUCLEOTIDE SEQUENCE [LARGE SCALE GENOMIC DNA]</scope>
    <source>
        <strain evidence="4 5">J2-31</strain>
    </source>
</reference>
<keyword evidence="2" id="KW-0067">ATP-binding</keyword>
<dbReference type="SUPFAM" id="SSF52266">
    <property type="entry name" value="SGNH hydrolase"/>
    <property type="match status" value="1"/>
</dbReference>
<evidence type="ECO:0000256" key="2">
    <source>
        <dbReference type="ARBA" id="ARBA00022840"/>
    </source>
</evidence>
<dbReference type="GO" id="GO:0016829">
    <property type="term" value="F:lyase activity"/>
    <property type="evidence" value="ECO:0007669"/>
    <property type="project" value="UniProtKB-KW"/>
</dbReference>
<dbReference type="SMART" id="SM00764">
    <property type="entry name" value="Citrate_ly_lig"/>
    <property type="match status" value="1"/>
</dbReference>
<evidence type="ECO:0000313" key="5">
    <source>
        <dbReference type="Proteomes" id="UP000041625"/>
    </source>
</evidence>
<dbReference type="Pfam" id="PF08218">
    <property type="entry name" value="Citrate_ly_lig"/>
    <property type="match status" value="1"/>
</dbReference>
<dbReference type="RefSeq" id="WP_050649875.1">
    <property type="nucleotide sequence ID" value="NZ_LK933866.1"/>
</dbReference>
<dbReference type="PANTHER" id="PTHR40599:SF1">
    <property type="entry name" value="[CITRATE [PRO-3S]-LYASE] LIGASE"/>
    <property type="match status" value="1"/>
</dbReference>
<dbReference type="PANTHER" id="PTHR40599">
    <property type="entry name" value="[CITRATE [PRO-3S]-LYASE] LIGASE"/>
    <property type="match status" value="1"/>
</dbReference>
<dbReference type="InterPro" id="IPR014729">
    <property type="entry name" value="Rossmann-like_a/b/a_fold"/>
</dbReference>
<dbReference type="EMBL" id="CCKJ01000090">
    <property type="protein sequence ID" value="CDT92030.1"/>
    <property type="molecule type" value="Genomic_DNA"/>
</dbReference>
<evidence type="ECO:0000259" key="3">
    <source>
        <dbReference type="SMART" id="SM00764"/>
    </source>
</evidence>
<dbReference type="SUPFAM" id="SSF52374">
    <property type="entry name" value="Nucleotidylyl transferase"/>
    <property type="match status" value="1"/>
</dbReference>
<organism evidence="4 5">
    <name type="scientific">Vibrio coralliirubri</name>
    <dbReference type="NCBI Taxonomy" id="1516159"/>
    <lineage>
        <taxon>Bacteria</taxon>
        <taxon>Pseudomonadati</taxon>
        <taxon>Pseudomonadota</taxon>
        <taxon>Gammaproteobacteria</taxon>
        <taxon>Vibrionales</taxon>
        <taxon>Vibrionaceae</taxon>
        <taxon>Vibrio</taxon>
    </lineage>
</organism>
<protein>
    <submittedName>
        <fullName evidence="4">Citrate lyase ligase</fullName>
    </submittedName>
</protein>
<evidence type="ECO:0000313" key="4">
    <source>
        <dbReference type="EMBL" id="CDT92030.1"/>
    </source>
</evidence>
<gene>
    <name evidence="4" type="ORF">VCR31J2_180001</name>
</gene>
<dbReference type="Gene3D" id="3.40.50.620">
    <property type="entry name" value="HUPs"/>
    <property type="match status" value="1"/>
</dbReference>
<comment type="caution">
    <text evidence="4">The sequence shown here is derived from an EMBL/GenBank/DDBJ whole genome shotgun (WGS) entry which is preliminary data.</text>
</comment>
<keyword evidence="4" id="KW-0456">Lyase</keyword>
<keyword evidence="4" id="KW-0436">Ligase</keyword>
<name>A0AA87C1L4_9VIBR</name>
<feature type="domain" description="Citrate lyase ligase C-terminal" evidence="3">
    <location>
        <begin position="419"/>
        <end position="599"/>
    </location>
</feature>
<keyword evidence="5" id="KW-1185">Reference proteome</keyword>
<dbReference type="GO" id="GO:0005524">
    <property type="term" value="F:ATP binding"/>
    <property type="evidence" value="ECO:0007669"/>
    <property type="project" value="UniProtKB-KW"/>
</dbReference>
<accession>A0AA87C1L4</accession>
<sequence length="603" mass="68846">MLSKSQSYKLTFYWVLKSLYRLLPILPSKIKISKNLRLAELYVQNKDYKEATNLIEELVYKFKKNEFCFMLLNLYLMNGDSEKSKELEVSLDSTSESTNLVKSLDILNSSVNDSDKVAFIKSYIATKGASSVLIDVKSGGEHLTKLSKEERDLINNTKLYLKQRRDWSRRNSPPTYIKSIYSKDEQNKFDELFSDVLPIVRATKVSLSDHGSSVISVKNGFRATIGQPETSDRRVLFFGASTTFSYGMSDKNTIVSQVQKNINKVTDNVRVENHGVLGMNLLLAMNNLVQTEIKQGDVIVFFNFDEFKNVEDADVLSIDLNDVDRGGDFFIDLNARHCHYSPKGNKAMGEIVTNKLISILKSKSEPVPPQFDLDNRMLCVLEKFKYFLFRHTAQALESCEMQSYLELLDQHATDNEGVIGSVAVNCNPITKGHLHLIEHAARSVDKLFIFVIEEDKSFFKFEDRFKLVIESTKHIGNVTVIRGGKFICTELTYPDYFDKETSEAKADASMEAWFFCEYIAKALNISKIFLGNEPKCQITQQYNEKMQELLPAYDIEVEIIERISTNGDVISASKVREFLASRDFSSIEAIVPKPTYQFLKENY</sequence>
<dbReference type="Proteomes" id="UP000041625">
    <property type="component" value="Unassembled WGS sequence"/>
</dbReference>
<keyword evidence="1" id="KW-0547">Nucleotide-binding</keyword>
<evidence type="ECO:0000256" key="1">
    <source>
        <dbReference type="ARBA" id="ARBA00022741"/>
    </source>
</evidence>
<dbReference type="AlphaFoldDB" id="A0AA87C1L4"/>
<dbReference type="GO" id="GO:0008771">
    <property type="term" value="F:[citrate (pro-3S)-lyase] ligase activity"/>
    <property type="evidence" value="ECO:0007669"/>
    <property type="project" value="InterPro"/>
</dbReference>
<proteinExistence type="predicted"/>